<gene>
    <name evidence="1" type="ORF">ABIC98_003248</name>
</gene>
<accession>A0ACC6TIJ3</accession>
<dbReference type="Proteomes" id="UP001549207">
    <property type="component" value="Unassembled WGS sequence"/>
</dbReference>
<sequence>MKRGRLVEAAVATFMVAIPLTGCAPQDQPQSENLRTFSSIDEAYTAVDGILGCESDPAGEPIVPIGDGVPLTAAQKLCFENVQLDLYPDQNALRESYQLLSNTNQGKIHLVYGKNWMVVDFSRKAGGQPSTWNTERLAKELNGEYASVGT</sequence>
<keyword evidence="2" id="KW-1185">Reference proteome</keyword>
<name>A0ACC6TIJ3_9MICC</name>
<dbReference type="EMBL" id="JBEPNJ010000015">
    <property type="protein sequence ID" value="MET3773583.1"/>
    <property type="molecule type" value="Genomic_DNA"/>
</dbReference>
<protein>
    <submittedName>
        <fullName evidence="1">Uncharacterized protein</fullName>
    </submittedName>
</protein>
<reference evidence="1" key="1">
    <citation type="submission" date="2024-06" db="EMBL/GenBank/DDBJ databases">
        <title>Genomic Encyclopedia of Type Strains, Phase IV (KMG-IV): sequencing the most valuable type-strain genomes for metagenomic binning, comparative biology and taxonomic classification.</title>
        <authorList>
            <person name="Goeker M."/>
        </authorList>
    </citation>
    <scope>NUCLEOTIDE SEQUENCE</scope>
    <source>
        <strain evidence="1">SJCon</strain>
    </source>
</reference>
<proteinExistence type="predicted"/>
<comment type="caution">
    <text evidence="1">The sequence shown here is derived from an EMBL/GenBank/DDBJ whole genome shotgun (WGS) entry which is preliminary data.</text>
</comment>
<organism evidence="1 2">
    <name type="scientific">Arthrobacter nitrophenolicus</name>
    <dbReference type="NCBI Taxonomy" id="683150"/>
    <lineage>
        <taxon>Bacteria</taxon>
        <taxon>Bacillati</taxon>
        <taxon>Actinomycetota</taxon>
        <taxon>Actinomycetes</taxon>
        <taxon>Micrococcales</taxon>
        <taxon>Micrococcaceae</taxon>
        <taxon>Arthrobacter</taxon>
    </lineage>
</organism>
<evidence type="ECO:0000313" key="2">
    <source>
        <dbReference type="Proteomes" id="UP001549207"/>
    </source>
</evidence>
<evidence type="ECO:0000313" key="1">
    <source>
        <dbReference type="EMBL" id="MET3773583.1"/>
    </source>
</evidence>